<dbReference type="PANTHER" id="PTHR43236:SF1">
    <property type="entry name" value="BLL7220 PROTEIN"/>
    <property type="match status" value="1"/>
</dbReference>
<dbReference type="InterPro" id="IPR052345">
    <property type="entry name" value="Rad_response_metalloprotease"/>
</dbReference>
<gene>
    <name evidence="2" type="ORF">D1O30_19575</name>
</gene>
<dbReference type="EMBL" id="QWDD01000003">
    <property type="protein sequence ID" value="RNJ48043.1"/>
    <property type="molecule type" value="Genomic_DNA"/>
</dbReference>
<comment type="caution">
    <text evidence="2">The sequence shown here is derived from an EMBL/GenBank/DDBJ whole genome shotgun (WGS) entry which is preliminary data.</text>
</comment>
<dbReference type="OrthoDB" id="9794834at2"/>
<dbReference type="RefSeq" id="WP_123177793.1">
    <property type="nucleotide sequence ID" value="NZ_QWDD01000003.1"/>
</dbReference>
<reference evidence="2 3" key="1">
    <citation type="submission" date="2018-08" db="EMBL/GenBank/DDBJ databases">
        <title>Genome sequence of Methylocystis hirsuta CSC1, a methanotroph able to accumulate PHAs.</title>
        <authorList>
            <person name="Bordel S."/>
            <person name="Rodriguez E."/>
            <person name="Gancedo J."/>
            <person name="Munoz R."/>
        </authorList>
    </citation>
    <scope>NUCLEOTIDE SEQUENCE [LARGE SCALE GENOMIC DNA]</scope>
    <source>
        <strain evidence="2 3">CSC1</strain>
    </source>
</reference>
<keyword evidence="3" id="KW-1185">Reference proteome</keyword>
<feature type="domain" description="IrrE N-terminal-like" evidence="1">
    <location>
        <begin position="49"/>
        <end position="150"/>
    </location>
</feature>
<organism evidence="2 3">
    <name type="scientific">Methylocystis hirsuta</name>
    <dbReference type="NCBI Taxonomy" id="369798"/>
    <lineage>
        <taxon>Bacteria</taxon>
        <taxon>Pseudomonadati</taxon>
        <taxon>Pseudomonadota</taxon>
        <taxon>Alphaproteobacteria</taxon>
        <taxon>Hyphomicrobiales</taxon>
        <taxon>Methylocystaceae</taxon>
        <taxon>Methylocystis</taxon>
    </lineage>
</organism>
<evidence type="ECO:0000313" key="3">
    <source>
        <dbReference type="Proteomes" id="UP000268623"/>
    </source>
</evidence>
<dbReference type="PANTHER" id="PTHR43236">
    <property type="entry name" value="ANTITOXIN HIGA1"/>
    <property type="match status" value="1"/>
</dbReference>
<dbReference type="Proteomes" id="UP000268623">
    <property type="component" value="Unassembled WGS sequence"/>
</dbReference>
<dbReference type="AlphaFoldDB" id="A0A3M9XIT3"/>
<evidence type="ECO:0000313" key="2">
    <source>
        <dbReference type="EMBL" id="RNJ48043.1"/>
    </source>
</evidence>
<dbReference type="Gene3D" id="1.10.10.2910">
    <property type="match status" value="1"/>
</dbReference>
<proteinExistence type="predicted"/>
<sequence>MNPAEKLLQSLGIEDPKEIDLEAIAWHTGALVKRRPLDGCEAMIVGKKRRAIISVNSRSIITRQRFSIAHEIGHWHHHRGQLLYCSGRDFSSPNSPMNPEKQADDFASDLILPNYLFMPAARKLKRLNVKTVRELADIFGASLTATLIKLVMSDYFPIMLVCHTRSGRKWLCRPPSLQSFWFPKEDLDPESHAFDLLFSGGREDVIPRKIGGDAWFSFRGAERYEVQEQSFSLPGNEILTMLILPDSAME</sequence>
<dbReference type="Pfam" id="PF06114">
    <property type="entry name" value="Peptidase_M78"/>
    <property type="match status" value="1"/>
</dbReference>
<dbReference type="InterPro" id="IPR010359">
    <property type="entry name" value="IrrE_HExxH"/>
</dbReference>
<protein>
    <submittedName>
        <fullName evidence="2">ImmA/IrrE family metallo-endopeptidase</fullName>
    </submittedName>
</protein>
<accession>A0A3M9XIT3</accession>
<name>A0A3M9XIT3_9HYPH</name>
<evidence type="ECO:0000259" key="1">
    <source>
        <dbReference type="Pfam" id="PF06114"/>
    </source>
</evidence>